<feature type="transmembrane region" description="Helical" evidence="1">
    <location>
        <begin position="27"/>
        <end position="45"/>
    </location>
</feature>
<organism evidence="2 3">
    <name type="scientific">Noviherbaspirillum denitrificans</name>
    <dbReference type="NCBI Taxonomy" id="1968433"/>
    <lineage>
        <taxon>Bacteria</taxon>
        <taxon>Pseudomonadati</taxon>
        <taxon>Pseudomonadota</taxon>
        <taxon>Betaproteobacteria</taxon>
        <taxon>Burkholderiales</taxon>
        <taxon>Oxalobacteraceae</taxon>
        <taxon>Noviherbaspirillum</taxon>
    </lineage>
</organism>
<sequence>MVTLLKPDTRSATTGKAWKFMNIREKMFFATKVGIMTASFGWIYGNAIAPDVVKRETDQNAV</sequence>
<reference evidence="2 3" key="1">
    <citation type="submission" date="2016-02" db="EMBL/GenBank/DDBJ databases">
        <authorList>
            <person name="Wen L."/>
            <person name="He K."/>
            <person name="Yang H."/>
        </authorList>
    </citation>
    <scope>NUCLEOTIDE SEQUENCE [LARGE SCALE GENOMIC DNA]</scope>
    <source>
        <strain evidence="2 3">TSA40</strain>
    </source>
</reference>
<evidence type="ECO:0000313" key="3">
    <source>
        <dbReference type="Proteomes" id="UP000197535"/>
    </source>
</evidence>
<dbReference type="EMBL" id="LSTO01000001">
    <property type="protein sequence ID" value="OWW20678.1"/>
    <property type="molecule type" value="Genomic_DNA"/>
</dbReference>
<proteinExistence type="predicted"/>
<dbReference type="AlphaFoldDB" id="A0A254TLU7"/>
<gene>
    <name evidence="2" type="ORF">AYR66_15490</name>
</gene>
<evidence type="ECO:0000313" key="2">
    <source>
        <dbReference type="EMBL" id="OWW20678.1"/>
    </source>
</evidence>
<keyword evidence="1" id="KW-0812">Transmembrane</keyword>
<dbReference type="OrthoDB" id="9927955at2"/>
<dbReference type="RefSeq" id="WP_088707544.1">
    <property type="nucleotide sequence ID" value="NZ_LSTO01000001.1"/>
</dbReference>
<keyword evidence="1" id="KW-0472">Membrane</keyword>
<comment type="caution">
    <text evidence="2">The sequence shown here is derived from an EMBL/GenBank/DDBJ whole genome shotgun (WGS) entry which is preliminary data.</text>
</comment>
<name>A0A254TLU7_9BURK</name>
<dbReference type="Proteomes" id="UP000197535">
    <property type="component" value="Unassembled WGS sequence"/>
</dbReference>
<accession>A0A254TLU7</accession>
<evidence type="ECO:0000256" key="1">
    <source>
        <dbReference type="SAM" id="Phobius"/>
    </source>
</evidence>
<keyword evidence="3" id="KW-1185">Reference proteome</keyword>
<keyword evidence="1" id="KW-1133">Transmembrane helix</keyword>
<protein>
    <submittedName>
        <fullName evidence="2">Uncharacterized protein</fullName>
    </submittedName>
</protein>